<dbReference type="AlphaFoldDB" id="A0A0E0GDW5"/>
<reference evidence="1" key="2">
    <citation type="submission" date="2018-04" db="EMBL/GenBank/DDBJ databases">
        <title>OnivRS2 (Oryza nivara Reference Sequence Version 2).</title>
        <authorList>
            <person name="Zhang J."/>
            <person name="Kudrna D."/>
            <person name="Lee S."/>
            <person name="Talag J."/>
            <person name="Rajasekar S."/>
            <person name="Welchert J."/>
            <person name="Hsing Y.-I."/>
            <person name="Wing R.A."/>
        </authorList>
    </citation>
    <scope>NUCLEOTIDE SEQUENCE [LARGE SCALE GENOMIC DNA]</scope>
    <source>
        <strain evidence="1">SL10</strain>
    </source>
</reference>
<protein>
    <submittedName>
        <fullName evidence="1">Uncharacterized protein</fullName>
    </submittedName>
</protein>
<evidence type="ECO:0000313" key="1">
    <source>
        <dbReference type="EnsemblPlants" id="ONIVA02G37550.1"/>
    </source>
</evidence>
<sequence length="126" mass="13192">MTGLPLSLSCNGRVLSEIFSCLAASGIAEALTGGIRRVVRAAADSWARRWGATVSVLRGSSDGRRRRQIWSPRLAGVIGDGLGRRWRRSADLAGRWLAAAMVADVAATKLATTVADCGACCDAGPH</sequence>
<dbReference type="Proteomes" id="UP000006591">
    <property type="component" value="Chromosome 2"/>
</dbReference>
<keyword evidence="2" id="KW-1185">Reference proteome</keyword>
<dbReference type="EnsemblPlants" id="ONIVA02G37550.1">
    <property type="protein sequence ID" value="ONIVA02G37550.1"/>
    <property type="gene ID" value="ONIVA02G37550"/>
</dbReference>
<name>A0A0E0GDW5_ORYNI</name>
<organism evidence="1">
    <name type="scientific">Oryza nivara</name>
    <name type="common">Indian wild rice</name>
    <name type="synonym">Oryza sativa f. spontanea</name>
    <dbReference type="NCBI Taxonomy" id="4536"/>
    <lineage>
        <taxon>Eukaryota</taxon>
        <taxon>Viridiplantae</taxon>
        <taxon>Streptophyta</taxon>
        <taxon>Embryophyta</taxon>
        <taxon>Tracheophyta</taxon>
        <taxon>Spermatophyta</taxon>
        <taxon>Magnoliopsida</taxon>
        <taxon>Liliopsida</taxon>
        <taxon>Poales</taxon>
        <taxon>Poaceae</taxon>
        <taxon>BOP clade</taxon>
        <taxon>Oryzoideae</taxon>
        <taxon>Oryzeae</taxon>
        <taxon>Oryzinae</taxon>
        <taxon>Oryza</taxon>
    </lineage>
</organism>
<evidence type="ECO:0000313" key="2">
    <source>
        <dbReference type="Proteomes" id="UP000006591"/>
    </source>
</evidence>
<dbReference type="Gramene" id="ONIVA02G37550.1">
    <property type="protein sequence ID" value="ONIVA02G37550.1"/>
    <property type="gene ID" value="ONIVA02G37550"/>
</dbReference>
<dbReference type="HOGENOM" id="CLU_1985179_0_0_1"/>
<proteinExistence type="predicted"/>
<reference evidence="1" key="1">
    <citation type="submission" date="2015-04" db="UniProtKB">
        <authorList>
            <consortium name="EnsemblPlants"/>
        </authorList>
    </citation>
    <scope>IDENTIFICATION</scope>
    <source>
        <strain evidence="1">SL10</strain>
    </source>
</reference>
<accession>A0A0E0GDW5</accession>
<dbReference type="OMA" id="RQEPRHY"/>